<evidence type="ECO:0000256" key="5">
    <source>
        <dbReference type="PROSITE-ProRule" id="PRU00309"/>
    </source>
</evidence>
<keyword evidence="4 5" id="KW-0238">DNA-binding</keyword>
<sequence length="171" mass="20157">MSKPQNKWCFVRGCILQLVLQKNCFPQDHSRKMKWFRATRRDVPKSKSMFFCCEDHFNLEEDIENYIRFKLLGGNIFLKSGVILHIFDCQPDRKRDASAPERSLPLKMKRRRLMEEVLIIGSETDEHVFTVCDENVKSVGVQVKPLYRSKYVSCNIQAKSVIQLPRQEIFL</sequence>
<keyword evidence="2 5" id="KW-0863">Zinc-finger</keyword>
<evidence type="ECO:0000256" key="3">
    <source>
        <dbReference type="ARBA" id="ARBA00022833"/>
    </source>
</evidence>
<keyword evidence="8" id="KW-1185">Reference proteome</keyword>
<dbReference type="PROSITE" id="PS50950">
    <property type="entry name" value="ZF_THAP"/>
    <property type="match status" value="1"/>
</dbReference>
<evidence type="ECO:0000313" key="7">
    <source>
        <dbReference type="EMBL" id="KAK4882332.1"/>
    </source>
</evidence>
<comment type="caution">
    <text evidence="7">The sequence shown here is derived from an EMBL/GenBank/DDBJ whole genome shotgun (WGS) entry which is preliminary data.</text>
</comment>
<name>A0AAN7SHY6_9COLE</name>
<dbReference type="Proteomes" id="UP001353858">
    <property type="component" value="Unassembled WGS sequence"/>
</dbReference>
<accession>A0AAN7SHY6</accession>
<protein>
    <recommendedName>
        <fullName evidence="6">THAP-type domain-containing protein</fullName>
    </recommendedName>
</protein>
<dbReference type="GO" id="GO:0008270">
    <property type="term" value="F:zinc ion binding"/>
    <property type="evidence" value="ECO:0007669"/>
    <property type="project" value="UniProtKB-KW"/>
</dbReference>
<dbReference type="Pfam" id="PF05485">
    <property type="entry name" value="THAP"/>
    <property type="match status" value="1"/>
</dbReference>
<organism evidence="7 8">
    <name type="scientific">Aquatica leii</name>
    <dbReference type="NCBI Taxonomy" id="1421715"/>
    <lineage>
        <taxon>Eukaryota</taxon>
        <taxon>Metazoa</taxon>
        <taxon>Ecdysozoa</taxon>
        <taxon>Arthropoda</taxon>
        <taxon>Hexapoda</taxon>
        <taxon>Insecta</taxon>
        <taxon>Pterygota</taxon>
        <taxon>Neoptera</taxon>
        <taxon>Endopterygota</taxon>
        <taxon>Coleoptera</taxon>
        <taxon>Polyphaga</taxon>
        <taxon>Elateriformia</taxon>
        <taxon>Elateroidea</taxon>
        <taxon>Lampyridae</taxon>
        <taxon>Luciolinae</taxon>
        <taxon>Aquatica</taxon>
    </lineage>
</organism>
<feature type="domain" description="THAP-type" evidence="6">
    <location>
        <begin position="3"/>
        <end position="87"/>
    </location>
</feature>
<dbReference type="EMBL" id="JARPUR010000002">
    <property type="protein sequence ID" value="KAK4882332.1"/>
    <property type="molecule type" value="Genomic_DNA"/>
</dbReference>
<dbReference type="InterPro" id="IPR006612">
    <property type="entry name" value="THAP_Znf"/>
</dbReference>
<evidence type="ECO:0000256" key="2">
    <source>
        <dbReference type="ARBA" id="ARBA00022771"/>
    </source>
</evidence>
<evidence type="ECO:0000256" key="1">
    <source>
        <dbReference type="ARBA" id="ARBA00022723"/>
    </source>
</evidence>
<dbReference type="GO" id="GO:0003677">
    <property type="term" value="F:DNA binding"/>
    <property type="evidence" value="ECO:0007669"/>
    <property type="project" value="UniProtKB-UniRule"/>
</dbReference>
<evidence type="ECO:0000256" key="4">
    <source>
        <dbReference type="ARBA" id="ARBA00023125"/>
    </source>
</evidence>
<gene>
    <name evidence="7" type="ORF">RN001_005651</name>
</gene>
<keyword evidence="1" id="KW-0479">Metal-binding</keyword>
<dbReference type="SMART" id="SM00980">
    <property type="entry name" value="THAP"/>
    <property type="match status" value="1"/>
</dbReference>
<evidence type="ECO:0000313" key="8">
    <source>
        <dbReference type="Proteomes" id="UP001353858"/>
    </source>
</evidence>
<dbReference type="AlphaFoldDB" id="A0AAN7SHY6"/>
<keyword evidence="3" id="KW-0862">Zinc</keyword>
<evidence type="ECO:0000259" key="6">
    <source>
        <dbReference type="PROSITE" id="PS50950"/>
    </source>
</evidence>
<reference evidence="8" key="1">
    <citation type="submission" date="2023-01" db="EMBL/GenBank/DDBJ databases">
        <title>Key to firefly adult light organ development and bioluminescence: homeobox transcription factors regulate luciferase expression and transportation to peroxisome.</title>
        <authorList>
            <person name="Fu X."/>
        </authorList>
    </citation>
    <scope>NUCLEOTIDE SEQUENCE [LARGE SCALE GENOMIC DNA]</scope>
</reference>
<proteinExistence type="predicted"/>